<evidence type="ECO:0000313" key="10">
    <source>
        <dbReference type="Proteomes" id="UP000784294"/>
    </source>
</evidence>
<comment type="subcellular location">
    <subcellularLocation>
        <location evidence="1">Mitochondrion membrane</location>
        <topology evidence="1">Multi-pass membrane protein</topology>
    </subcellularLocation>
</comment>
<dbReference type="Pfam" id="PF03820">
    <property type="entry name" value="SFXNs"/>
    <property type="match status" value="1"/>
</dbReference>
<accession>A0A3S5A9Z7</accession>
<comment type="caution">
    <text evidence="9">The sequence shown here is derived from an EMBL/GenBank/DDBJ whole genome shotgun (WGS) entry which is preliminary data.</text>
</comment>
<evidence type="ECO:0000256" key="8">
    <source>
        <dbReference type="ARBA" id="ARBA00023136"/>
    </source>
</evidence>
<keyword evidence="7" id="KW-0496">Mitochondrion</keyword>
<dbReference type="InterPro" id="IPR004686">
    <property type="entry name" value="Mtc"/>
</dbReference>
<dbReference type="PANTHER" id="PTHR11153:SF8">
    <property type="entry name" value="SIDEROFLEXIN-1"/>
    <property type="match status" value="1"/>
</dbReference>
<dbReference type="EMBL" id="CAAALY010037994">
    <property type="protein sequence ID" value="VEL18658.1"/>
    <property type="molecule type" value="Genomic_DNA"/>
</dbReference>
<evidence type="ECO:0000256" key="6">
    <source>
        <dbReference type="ARBA" id="ARBA00022989"/>
    </source>
</evidence>
<comment type="similarity">
    <text evidence="2">Belongs to the sideroflexin family.</text>
</comment>
<evidence type="ECO:0000256" key="4">
    <source>
        <dbReference type="ARBA" id="ARBA00022692"/>
    </source>
</evidence>
<dbReference type="PANTHER" id="PTHR11153">
    <property type="entry name" value="SIDEROFLEXIN"/>
    <property type="match status" value="1"/>
</dbReference>
<evidence type="ECO:0000313" key="9">
    <source>
        <dbReference type="EMBL" id="VEL18658.1"/>
    </source>
</evidence>
<keyword evidence="6" id="KW-1133">Transmembrane helix</keyword>
<protein>
    <submittedName>
        <fullName evidence="9">Uncharacterized protein</fullName>
    </submittedName>
</protein>
<dbReference type="GO" id="GO:0015075">
    <property type="term" value="F:monoatomic ion transmembrane transporter activity"/>
    <property type="evidence" value="ECO:0007669"/>
    <property type="project" value="InterPro"/>
</dbReference>
<dbReference type="OrthoDB" id="6608471at2759"/>
<evidence type="ECO:0000256" key="3">
    <source>
        <dbReference type="ARBA" id="ARBA00022448"/>
    </source>
</evidence>
<name>A0A3S5A9Z7_9PLAT</name>
<keyword evidence="5" id="KW-0029">Amino-acid transport</keyword>
<keyword evidence="8" id="KW-0472">Membrane</keyword>
<organism evidence="9 10">
    <name type="scientific">Protopolystoma xenopodis</name>
    <dbReference type="NCBI Taxonomy" id="117903"/>
    <lineage>
        <taxon>Eukaryota</taxon>
        <taxon>Metazoa</taxon>
        <taxon>Spiralia</taxon>
        <taxon>Lophotrochozoa</taxon>
        <taxon>Platyhelminthes</taxon>
        <taxon>Monogenea</taxon>
        <taxon>Polyopisthocotylea</taxon>
        <taxon>Polystomatidea</taxon>
        <taxon>Polystomatidae</taxon>
        <taxon>Protopolystoma</taxon>
    </lineage>
</organism>
<keyword evidence="10" id="KW-1185">Reference proteome</keyword>
<proteinExistence type="inferred from homology"/>
<sequence length="105" mass="12083">MFVYLKEIYLDPSQSEMILDSISGLILLNHNLTSSELDAAKTVIHSYRNKLPLPGMTEDKLWEYKNIYDSAFHPETGEKMFILGRMAFQVPGNMVITGCMLQFYK</sequence>
<evidence type="ECO:0000256" key="1">
    <source>
        <dbReference type="ARBA" id="ARBA00004225"/>
    </source>
</evidence>
<keyword evidence="3" id="KW-0813">Transport</keyword>
<gene>
    <name evidence="9" type="ORF">PXEA_LOCUS12098</name>
</gene>
<evidence type="ECO:0000256" key="7">
    <source>
        <dbReference type="ARBA" id="ARBA00023128"/>
    </source>
</evidence>
<dbReference type="GO" id="GO:0005743">
    <property type="term" value="C:mitochondrial inner membrane"/>
    <property type="evidence" value="ECO:0007669"/>
    <property type="project" value="TreeGrafter"/>
</dbReference>
<evidence type="ECO:0000256" key="2">
    <source>
        <dbReference type="ARBA" id="ARBA00005974"/>
    </source>
</evidence>
<reference evidence="9" key="1">
    <citation type="submission" date="2018-11" db="EMBL/GenBank/DDBJ databases">
        <authorList>
            <consortium name="Pathogen Informatics"/>
        </authorList>
    </citation>
    <scope>NUCLEOTIDE SEQUENCE</scope>
</reference>
<keyword evidence="4" id="KW-0812">Transmembrane</keyword>
<dbReference type="Proteomes" id="UP000784294">
    <property type="component" value="Unassembled WGS sequence"/>
</dbReference>
<evidence type="ECO:0000256" key="5">
    <source>
        <dbReference type="ARBA" id="ARBA00022970"/>
    </source>
</evidence>
<dbReference type="GO" id="GO:0140300">
    <property type="term" value="P:serine import into mitochondrion"/>
    <property type="evidence" value="ECO:0007669"/>
    <property type="project" value="TreeGrafter"/>
</dbReference>
<dbReference type="AlphaFoldDB" id="A0A3S5A9Z7"/>